<dbReference type="EMBL" id="JBHSCY010000001">
    <property type="protein sequence ID" value="MFC4268796.1"/>
    <property type="molecule type" value="Genomic_DNA"/>
</dbReference>
<evidence type="ECO:0000313" key="3">
    <source>
        <dbReference type="Proteomes" id="UP001595826"/>
    </source>
</evidence>
<reference evidence="3" key="1">
    <citation type="journal article" date="2019" name="Int. J. Syst. Evol. Microbiol.">
        <title>The Global Catalogue of Microorganisms (GCM) 10K type strain sequencing project: providing services to taxonomists for standard genome sequencing and annotation.</title>
        <authorList>
            <consortium name="The Broad Institute Genomics Platform"/>
            <consortium name="The Broad Institute Genome Sequencing Center for Infectious Disease"/>
            <person name="Wu L."/>
            <person name="Ma J."/>
        </authorList>
    </citation>
    <scope>NUCLEOTIDE SEQUENCE [LARGE SCALE GENOMIC DNA]</scope>
    <source>
        <strain evidence="3">CECT 8655</strain>
    </source>
</reference>
<feature type="transmembrane region" description="Helical" evidence="1">
    <location>
        <begin position="60"/>
        <end position="77"/>
    </location>
</feature>
<evidence type="ECO:0008006" key="4">
    <source>
        <dbReference type="Google" id="ProtNLM"/>
    </source>
</evidence>
<name>A0ABV8R945_9FLAO</name>
<protein>
    <recommendedName>
        <fullName evidence="4">DUF304 domain-containing protein</fullName>
    </recommendedName>
</protein>
<evidence type="ECO:0000313" key="2">
    <source>
        <dbReference type="EMBL" id="MFC4268796.1"/>
    </source>
</evidence>
<keyword evidence="1" id="KW-0812">Transmembrane</keyword>
<keyword evidence="3" id="KW-1185">Reference proteome</keyword>
<keyword evidence="1" id="KW-0472">Membrane</keyword>
<dbReference type="Proteomes" id="UP001595826">
    <property type="component" value="Unassembled WGS sequence"/>
</dbReference>
<evidence type="ECO:0000256" key="1">
    <source>
        <dbReference type="SAM" id="Phobius"/>
    </source>
</evidence>
<keyword evidence="1" id="KW-1133">Transmembrane helix</keyword>
<feature type="transmembrane region" description="Helical" evidence="1">
    <location>
        <begin position="21"/>
        <end position="40"/>
    </location>
</feature>
<organism evidence="2 3">
    <name type="scientific">Polaribacter marinivivus</name>
    <dbReference type="NCBI Taxonomy" id="1524260"/>
    <lineage>
        <taxon>Bacteria</taxon>
        <taxon>Pseudomonadati</taxon>
        <taxon>Bacteroidota</taxon>
        <taxon>Flavobacteriia</taxon>
        <taxon>Flavobacteriales</taxon>
        <taxon>Flavobacteriaceae</taxon>
    </lineage>
</organism>
<proteinExistence type="predicted"/>
<dbReference type="RefSeq" id="WP_377409491.1">
    <property type="nucleotide sequence ID" value="NZ_JBHSCY010000001.1"/>
</dbReference>
<comment type="caution">
    <text evidence="2">The sequence shown here is derived from an EMBL/GenBank/DDBJ whole genome shotgun (WGS) entry which is preliminary data.</text>
</comment>
<accession>A0ABV8R945</accession>
<sequence length="159" mass="18629">MKETFEIEFAEKKSINKIGKSVLSFGFFLFLVFLLFVWPAKYLPSEIAAIYLIEVVNRNVYYVFAGSMVFLLIGDWVNGMRNYEKAELEIQPDQIILFSKTKKIELKYDNIKKIHGVMNITHNFKRPNFKIITNNNEKHEIRAHQDIFKGLTDSFPGKN</sequence>
<gene>
    <name evidence="2" type="ORF">ACFOWD_07750</name>
</gene>